<sequence>MQEHVGKAQTILTFFLDEILIQKKLDQVVPVLSENLIATIPGVPGEFCDKRAFIGYLREVISSEQHSGCTSYQISSVKILPNEGVLYAVIFSKSVEQSSNFEHTCPDIAYFKLVNDQGKYYISSVLLHQCSPEVLNLHKTDHKDQYRRLVESTGTTIFEYNMDLDEMELFLLAETSKVKSYRSITIKHFSEPGATDLEIIHPADRDRAIWFLKNRQPLNGSEMRFHVAGLDPADYYWHEVYGSVSRGTDGRENRYIGMLRFVDTEKKRILDLTTKAERDSLTKLYNKLSVEQIINQSIENNSSTKHAFLLLDIDHFKIINDSAGHPFGDLILKLFARLLTETFRTNDIIGRIGGDEFVVFMRDIRDSGDALEKAGRLIAAFQKKYVRNNFSDEEKMNCRLYNVNHCDCPIGYSCSIGISFYNLDGSNFYELYHAADAALYKAKESGRNRYVCFQKPDQHQPSQSIVLLPPNGEALEN</sequence>
<proteinExistence type="predicted"/>
<evidence type="ECO:0000313" key="2">
    <source>
        <dbReference type="EMBL" id="GAP41706.1"/>
    </source>
</evidence>
<organism evidence="2">
    <name type="scientific">Flexilinea flocculi</name>
    <dbReference type="NCBI Taxonomy" id="1678840"/>
    <lineage>
        <taxon>Bacteria</taxon>
        <taxon>Bacillati</taxon>
        <taxon>Chloroflexota</taxon>
        <taxon>Anaerolineae</taxon>
        <taxon>Anaerolineales</taxon>
        <taxon>Anaerolineaceae</taxon>
        <taxon>Flexilinea</taxon>
    </lineage>
</organism>
<protein>
    <submittedName>
        <fullName evidence="2">Protein containing diguanylate cyclase (GGDEF) domain</fullName>
    </submittedName>
</protein>
<dbReference type="NCBIfam" id="TIGR00254">
    <property type="entry name" value="GGDEF"/>
    <property type="match status" value="1"/>
</dbReference>
<dbReference type="AlphaFoldDB" id="A0A0S7BMR8"/>
<dbReference type="SMART" id="SM00267">
    <property type="entry name" value="GGDEF"/>
    <property type="match status" value="1"/>
</dbReference>
<dbReference type="InterPro" id="IPR043128">
    <property type="entry name" value="Rev_trsase/Diguanyl_cyclase"/>
</dbReference>
<dbReference type="InterPro" id="IPR029787">
    <property type="entry name" value="Nucleotide_cyclase"/>
</dbReference>
<accession>A0A0S7BMR8</accession>
<feature type="domain" description="GGDEF" evidence="1">
    <location>
        <begin position="304"/>
        <end position="455"/>
    </location>
</feature>
<dbReference type="InterPro" id="IPR052163">
    <property type="entry name" value="DGC-Regulatory_Protein"/>
</dbReference>
<gene>
    <name evidence="2" type="ORF">ATC1_131702</name>
</gene>
<dbReference type="STRING" id="1678840.ATC1_131702"/>
<dbReference type="CDD" id="cd01949">
    <property type="entry name" value="GGDEF"/>
    <property type="match status" value="1"/>
</dbReference>
<evidence type="ECO:0000313" key="3">
    <source>
        <dbReference type="Proteomes" id="UP000053370"/>
    </source>
</evidence>
<dbReference type="EMBL" id="DF968181">
    <property type="protein sequence ID" value="GAP41706.1"/>
    <property type="molecule type" value="Genomic_DNA"/>
</dbReference>
<dbReference type="Gene3D" id="3.30.70.270">
    <property type="match status" value="1"/>
</dbReference>
<dbReference type="Pfam" id="PF00990">
    <property type="entry name" value="GGDEF"/>
    <property type="match status" value="2"/>
</dbReference>
<evidence type="ECO:0000259" key="1">
    <source>
        <dbReference type="PROSITE" id="PS50887"/>
    </source>
</evidence>
<dbReference type="InterPro" id="IPR000160">
    <property type="entry name" value="GGDEF_dom"/>
</dbReference>
<name>A0A0S7BMR8_9CHLR</name>
<keyword evidence="3" id="KW-1185">Reference proteome</keyword>
<dbReference type="Proteomes" id="UP000053370">
    <property type="component" value="Unassembled WGS sequence"/>
</dbReference>
<dbReference type="PANTHER" id="PTHR46663">
    <property type="entry name" value="DIGUANYLATE CYCLASE DGCT-RELATED"/>
    <property type="match status" value="1"/>
</dbReference>
<dbReference type="SUPFAM" id="SSF55073">
    <property type="entry name" value="Nucleotide cyclase"/>
    <property type="match status" value="1"/>
</dbReference>
<reference evidence="2" key="1">
    <citation type="journal article" date="2015" name="Genome Announc.">
        <title>Draft Genome Sequence of Anaerolineae Strain TC1, a Novel Isolate from a Methanogenic Wastewater Treatment System.</title>
        <authorList>
            <person name="Matsuura N."/>
            <person name="Tourlousse D.M."/>
            <person name="Sun L."/>
            <person name="Toyonaga M."/>
            <person name="Kuroda K."/>
            <person name="Ohashi A."/>
            <person name="Cruz R."/>
            <person name="Yamaguchi T."/>
            <person name="Sekiguchi Y."/>
        </authorList>
    </citation>
    <scope>NUCLEOTIDE SEQUENCE [LARGE SCALE GENOMIC DNA]</scope>
    <source>
        <strain evidence="2">TC1</strain>
    </source>
</reference>
<dbReference type="PROSITE" id="PS50887">
    <property type="entry name" value="GGDEF"/>
    <property type="match status" value="1"/>
</dbReference>
<dbReference type="RefSeq" id="WP_062283466.1">
    <property type="nucleotide sequence ID" value="NZ_DF968181.1"/>
</dbReference>
<dbReference type="PANTHER" id="PTHR46663:SF3">
    <property type="entry name" value="SLL0267 PROTEIN"/>
    <property type="match status" value="1"/>
</dbReference>